<protein>
    <recommendedName>
        <fullName evidence="1">DNA 3'-5' helicase II</fullName>
    </recommendedName>
</protein>
<dbReference type="Gene3D" id="3.40.50.300">
    <property type="entry name" value="P-loop containing nucleotide triphosphate hydrolases"/>
    <property type="match status" value="2"/>
</dbReference>
<dbReference type="OrthoDB" id="7066673at2"/>
<dbReference type="InterPro" id="IPR027785">
    <property type="entry name" value="UvrD-like_helicase_C"/>
</dbReference>
<feature type="domain" description="UvrD-like helicase C-terminal" evidence="2">
    <location>
        <begin position="319"/>
        <end position="371"/>
    </location>
</feature>
<dbReference type="GO" id="GO:0043138">
    <property type="term" value="F:3'-5' DNA helicase activity"/>
    <property type="evidence" value="ECO:0007669"/>
    <property type="project" value="TreeGrafter"/>
</dbReference>
<dbReference type="Pfam" id="PF13245">
    <property type="entry name" value="AAA_19"/>
    <property type="match status" value="1"/>
</dbReference>
<evidence type="ECO:0000313" key="4">
    <source>
        <dbReference type="Proteomes" id="UP000092671"/>
    </source>
</evidence>
<dbReference type="SUPFAM" id="SSF52540">
    <property type="entry name" value="P-loop containing nucleoside triphosphate hydrolases"/>
    <property type="match status" value="1"/>
</dbReference>
<dbReference type="InterPro" id="IPR000212">
    <property type="entry name" value="DNA_helicase_UvrD/REP"/>
</dbReference>
<dbReference type="RefSeq" id="WP_066893265.1">
    <property type="nucleotide sequence ID" value="NZ_LZDN01000013.1"/>
</dbReference>
<sequence length="407" mass="46825">MDKSRRFGLPNIEDLTKNQEKIMALPNEGRYLIAGGPGTGKSVVALFRIKRLQREQKMYHCLVYNKLLNESNQQLADAHDTVTTQIHLATYLDWFNNQIYKKIFHKTVPRINITENYIDNDWDNIILNIKQYKNNPDKTLPDFSNYYLVIDEGQDMAKGFYESLLLIGFKNIFVVADQNQRIGENNSSLEDICCILNLDEDEEVFDLTDNHRNTHAIAMLCQQFYTGGSVLPDLPSSTMNEEAPILYYYDENNFGVLINRIFLTAINKPKELIGIIAPNNAICQRYFNELQQRNSEGNINIIFRNSQNENNINFGEGGIVIINHQACKGLEFDTVFLADINHLRTRKEDIDGLKKKLYVMTSRAKKKLILLSSAQKNHVNNNWISALDLMPTHQNELGNVILKTEVL</sequence>
<dbReference type="AlphaFoldDB" id="A0A1B8PJP5"/>
<organism evidence="3 4">
    <name type="scientific">Moraxella nonliquefaciens</name>
    <dbReference type="NCBI Taxonomy" id="478"/>
    <lineage>
        <taxon>Bacteria</taxon>
        <taxon>Pseudomonadati</taxon>
        <taxon>Pseudomonadota</taxon>
        <taxon>Gammaproteobacteria</taxon>
        <taxon>Moraxellales</taxon>
        <taxon>Moraxellaceae</taxon>
        <taxon>Moraxella</taxon>
    </lineage>
</organism>
<name>A0A1B8PJP5_MORNO</name>
<evidence type="ECO:0000259" key="2">
    <source>
        <dbReference type="Pfam" id="PF13538"/>
    </source>
</evidence>
<dbReference type="InterPro" id="IPR027417">
    <property type="entry name" value="P-loop_NTPase"/>
</dbReference>
<dbReference type="EMBL" id="LZDN01000013">
    <property type="protein sequence ID" value="OBX50595.1"/>
    <property type="molecule type" value="Genomic_DNA"/>
</dbReference>
<dbReference type="PANTHER" id="PTHR11070">
    <property type="entry name" value="UVRD / RECB / PCRA DNA HELICASE FAMILY MEMBER"/>
    <property type="match status" value="1"/>
</dbReference>
<dbReference type="GO" id="GO:0005524">
    <property type="term" value="F:ATP binding"/>
    <property type="evidence" value="ECO:0007669"/>
    <property type="project" value="InterPro"/>
</dbReference>
<dbReference type="Pfam" id="PF13538">
    <property type="entry name" value="UvrD_C_2"/>
    <property type="match status" value="1"/>
</dbReference>
<accession>A0A1B8PJP5</accession>
<comment type="caution">
    <text evidence="3">The sequence shown here is derived from an EMBL/GenBank/DDBJ whole genome shotgun (WGS) entry which is preliminary data.</text>
</comment>
<evidence type="ECO:0000313" key="3">
    <source>
        <dbReference type="EMBL" id="OBX50595.1"/>
    </source>
</evidence>
<dbReference type="GO" id="GO:0003677">
    <property type="term" value="F:DNA binding"/>
    <property type="evidence" value="ECO:0007669"/>
    <property type="project" value="InterPro"/>
</dbReference>
<gene>
    <name evidence="3" type="ORF">A9Z60_09165</name>
</gene>
<dbReference type="PANTHER" id="PTHR11070:SF2">
    <property type="entry name" value="ATP-DEPENDENT DNA HELICASE SRS2"/>
    <property type="match status" value="1"/>
</dbReference>
<reference evidence="3 4" key="1">
    <citation type="submission" date="2016-06" db="EMBL/GenBank/DDBJ databases">
        <title>Draft genome of Moraxella nonliquefaciens CCUG 60284.</title>
        <authorList>
            <person name="Salva-Serra F."/>
            <person name="Engstrom-Jakobsson H."/>
            <person name="Thorell K."/>
            <person name="Gonzales-Siles L."/>
            <person name="Karlsson R."/>
            <person name="Boulund F."/>
            <person name="Engstrand L."/>
            <person name="Kristiansson E."/>
            <person name="Moore E."/>
        </authorList>
    </citation>
    <scope>NUCLEOTIDE SEQUENCE [LARGE SCALE GENOMIC DNA]</scope>
    <source>
        <strain evidence="3 4">CCUG 60284</strain>
    </source>
</reference>
<dbReference type="Proteomes" id="UP000092671">
    <property type="component" value="Unassembled WGS sequence"/>
</dbReference>
<proteinExistence type="predicted"/>
<evidence type="ECO:0000256" key="1">
    <source>
        <dbReference type="ARBA" id="ARBA00034923"/>
    </source>
</evidence>
<dbReference type="GO" id="GO:0000725">
    <property type="term" value="P:recombinational repair"/>
    <property type="evidence" value="ECO:0007669"/>
    <property type="project" value="TreeGrafter"/>
</dbReference>